<dbReference type="Pfam" id="PF00583">
    <property type="entry name" value="Acetyltransf_1"/>
    <property type="match status" value="1"/>
</dbReference>
<keyword evidence="5" id="KW-1185">Reference proteome</keyword>
<dbReference type="Gene3D" id="3.40.630.30">
    <property type="match status" value="1"/>
</dbReference>
<dbReference type="GO" id="GO:0008080">
    <property type="term" value="F:N-acetyltransferase activity"/>
    <property type="evidence" value="ECO:0007669"/>
    <property type="project" value="TreeGrafter"/>
</dbReference>
<gene>
    <name evidence="4" type="ORF">CRD36_09280</name>
</gene>
<dbReference type="AlphaFoldDB" id="A0A2G4YRK0"/>
<feature type="domain" description="N-acetyltransferase" evidence="3">
    <location>
        <begin position="5"/>
        <end position="155"/>
    </location>
</feature>
<dbReference type="PANTHER" id="PTHR10545:SF29">
    <property type="entry name" value="GH14572P-RELATED"/>
    <property type="match status" value="1"/>
</dbReference>
<dbReference type="InterPro" id="IPR051016">
    <property type="entry name" value="Diverse_Substrate_AcTransf"/>
</dbReference>
<evidence type="ECO:0000259" key="3">
    <source>
        <dbReference type="PROSITE" id="PS51186"/>
    </source>
</evidence>
<name>A0A2G4YRK0_9PROT</name>
<accession>A0A2G4YRK0</accession>
<dbReference type="FunCoup" id="A0A2G4YRK0">
    <property type="interactions" value="109"/>
</dbReference>
<sequence>MIEIVEMRDIKFAQWADLYQSYAEFYKLSLTPQQLQTAWEWLSGHDTELRGLAALVDGEPKAIAHYRRFLRPLAGEVGIFLDDIYVCPSVRRHGVGKILLERLENIAKAQGCTVIRWMTAGDNRGAQSFYDTFGKQTDWITYDHNMSDEDDVRRK</sequence>
<dbReference type="InterPro" id="IPR000182">
    <property type="entry name" value="GNAT_dom"/>
</dbReference>
<dbReference type="CDD" id="cd04301">
    <property type="entry name" value="NAT_SF"/>
    <property type="match status" value="1"/>
</dbReference>
<dbReference type="PROSITE" id="PS51186">
    <property type="entry name" value="GNAT"/>
    <property type="match status" value="1"/>
</dbReference>
<keyword evidence="1 4" id="KW-0808">Transferase</keyword>
<keyword evidence="2" id="KW-0012">Acyltransferase</keyword>
<comment type="caution">
    <text evidence="4">The sequence shown here is derived from an EMBL/GenBank/DDBJ whole genome shotgun (WGS) entry which is preliminary data.</text>
</comment>
<organism evidence="4 5">
    <name type="scientific">Paremcibacter congregatus</name>
    <dbReference type="NCBI Taxonomy" id="2043170"/>
    <lineage>
        <taxon>Bacteria</taxon>
        <taxon>Pseudomonadati</taxon>
        <taxon>Pseudomonadota</taxon>
        <taxon>Alphaproteobacteria</taxon>
        <taxon>Emcibacterales</taxon>
        <taxon>Emcibacteraceae</taxon>
        <taxon>Paremcibacter</taxon>
    </lineage>
</organism>
<reference evidence="4 5" key="1">
    <citation type="submission" date="2017-10" db="EMBL/GenBank/DDBJ databases">
        <title>Frigbacter circumglobatus gen. nov. sp. nov., isolated from sediment cultured in situ.</title>
        <authorList>
            <person name="Zhao Z."/>
        </authorList>
    </citation>
    <scope>NUCLEOTIDE SEQUENCE [LARGE SCALE GENOMIC DNA]</scope>
    <source>
        <strain evidence="4 5">ZYL</strain>
    </source>
</reference>
<dbReference type="Proteomes" id="UP000229730">
    <property type="component" value="Unassembled WGS sequence"/>
</dbReference>
<dbReference type="InParanoid" id="A0A2G4YRK0"/>
<dbReference type="InterPro" id="IPR016181">
    <property type="entry name" value="Acyl_CoA_acyltransferase"/>
</dbReference>
<dbReference type="OrthoDB" id="9805924at2"/>
<evidence type="ECO:0000256" key="1">
    <source>
        <dbReference type="ARBA" id="ARBA00022679"/>
    </source>
</evidence>
<protein>
    <submittedName>
        <fullName evidence="4">GNAT family N-acetyltransferase</fullName>
    </submittedName>
</protein>
<evidence type="ECO:0000256" key="2">
    <source>
        <dbReference type="ARBA" id="ARBA00023315"/>
    </source>
</evidence>
<dbReference type="RefSeq" id="WP_099472479.1">
    <property type="nucleotide sequence ID" value="NZ_CAXBMK010000002.1"/>
</dbReference>
<evidence type="ECO:0000313" key="4">
    <source>
        <dbReference type="EMBL" id="PHZ84907.1"/>
    </source>
</evidence>
<dbReference type="PANTHER" id="PTHR10545">
    <property type="entry name" value="DIAMINE N-ACETYLTRANSFERASE"/>
    <property type="match status" value="1"/>
</dbReference>
<dbReference type="EMBL" id="PDEM01000020">
    <property type="protein sequence ID" value="PHZ84907.1"/>
    <property type="molecule type" value="Genomic_DNA"/>
</dbReference>
<evidence type="ECO:0000313" key="5">
    <source>
        <dbReference type="Proteomes" id="UP000229730"/>
    </source>
</evidence>
<proteinExistence type="predicted"/>
<dbReference type="SUPFAM" id="SSF55729">
    <property type="entry name" value="Acyl-CoA N-acyltransferases (Nat)"/>
    <property type="match status" value="1"/>
</dbReference>